<keyword evidence="5" id="KW-0325">Glycoprotein</keyword>
<evidence type="ECO:0000256" key="1">
    <source>
        <dbReference type="ARBA" id="ARBA00001913"/>
    </source>
</evidence>
<feature type="region of interest" description="Disordered" evidence="6">
    <location>
        <begin position="255"/>
        <end position="288"/>
    </location>
</feature>
<dbReference type="PANTHER" id="PTHR19277">
    <property type="entry name" value="PENTRAXIN"/>
    <property type="match status" value="1"/>
</dbReference>
<proteinExistence type="predicted"/>
<dbReference type="InterPro" id="IPR051360">
    <property type="entry name" value="Neuronal_Pentraxin_Related"/>
</dbReference>
<dbReference type="PANTHER" id="PTHR19277:SF161">
    <property type="entry name" value="LAMININ G DOMAIN-CONTAINING PROTEIN"/>
    <property type="match status" value="1"/>
</dbReference>
<evidence type="ECO:0000256" key="6">
    <source>
        <dbReference type="SAM" id="MobiDB-lite"/>
    </source>
</evidence>
<gene>
    <name evidence="9" type="ORF">HHI36_006120</name>
</gene>
<keyword evidence="10" id="KW-1185">Reference proteome</keyword>
<keyword evidence="7" id="KW-0732">Signal</keyword>
<dbReference type="Gene3D" id="2.60.120.200">
    <property type="match status" value="1"/>
</dbReference>
<dbReference type="Pfam" id="PF00354">
    <property type="entry name" value="Pentaxin"/>
    <property type="match status" value="1"/>
</dbReference>
<reference evidence="9 10" key="1">
    <citation type="journal article" date="2021" name="BMC Biol.">
        <title>Horizontally acquired antibacterial genes associated with adaptive radiation of ladybird beetles.</title>
        <authorList>
            <person name="Li H.S."/>
            <person name="Tang X.F."/>
            <person name="Huang Y.H."/>
            <person name="Xu Z.Y."/>
            <person name="Chen M.L."/>
            <person name="Du X.Y."/>
            <person name="Qiu B.Y."/>
            <person name="Chen P.T."/>
            <person name="Zhang W."/>
            <person name="Slipinski A."/>
            <person name="Escalona H.E."/>
            <person name="Waterhouse R.M."/>
            <person name="Zwick A."/>
            <person name="Pang H."/>
        </authorList>
    </citation>
    <scope>NUCLEOTIDE SEQUENCE [LARGE SCALE GENOMIC DNA]</scope>
    <source>
        <strain evidence="9">SYSU2018</strain>
    </source>
</reference>
<dbReference type="Proteomes" id="UP001516400">
    <property type="component" value="Unassembled WGS sequence"/>
</dbReference>
<evidence type="ECO:0000256" key="3">
    <source>
        <dbReference type="ARBA" id="ARBA00022837"/>
    </source>
</evidence>
<evidence type="ECO:0000256" key="4">
    <source>
        <dbReference type="ARBA" id="ARBA00023157"/>
    </source>
</evidence>
<dbReference type="PRINTS" id="PR00895">
    <property type="entry name" value="PENTAXIN"/>
</dbReference>
<evidence type="ECO:0000256" key="7">
    <source>
        <dbReference type="SAM" id="SignalP"/>
    </source>
</evidence>
<feature type="chain" id="PRO_5044800128" description="Pentraxin (PTX) domain-containing protein" evidence="7">
    <location>
        <begin position="29"/>
        <end position="346"/>
    </location>
</feature>
<dbReference type="AlphaFoldDB" id="A0ABD2NWL1"/>
<evidence type="ECO:0000259" key="8">
    <source>
        <dbReference type="SMART" id="SM00159"/>
    </source>
</evidence>
<keyword evidence="3" id="KW-0106">Calcium</keyword>
<dbReference type="SMART" id="SM00159">
    <property type="entry name" value="PTX"/>
    <property type="match status" value="1"/>
</dbReference>
<feature type="signal peptide" evidence="7">
    <location>
        <begin position="1"/>
        <end position="28"/>
    </location>
</feature>
<dbReference type="GO" id="GO:0046872">
    <property type="term" value="F:metal ion binding"/>
    <property type="evidence" value="ECO:0007669"/>
    <property type="project" value="UniProtKB-KW"/>
</dbReference>
<dbReference type="SUPFAM" id="SSF49899">
    <property type="entry name" value="Concanavalin A-like lectins/glucanases"/>
    <property type="match status" value="1"/>
</dbReference>
<dbReference type="PROSITE" id="PS00289">
    <property type="entry name" value="PTX_1"/>
    <property type="match status" value="1"/>
</dbReference>
<comment type="cofactor">
    <cofactor evidence="1">
        <name>Ca(2+)</name>
        <dbReference type="ChEBI" id="CHEBI:29108"/>
    </cofactor>
</comment>
<protein>
    <recommendedName>
        <fullName evidence="8">Pentraxin (PTX) domain-containing protein</fullName>
    </recommendedName>
</protein>
<evidence type="ECO:0000256" key="2">
    <source>
        <dbReference type="ARBA" id="ARBA00022723"/>
    </source>
</evidence>
<evidence type="ECO:0000256" key="5">
    <source>
        <dbReference type="ARBA" id="ARBA00023180"/>
    </source>
</evidence>
<keyword evidence="2" id="KW-0479">Metal-binding</keyword>
<dbReference type="InterPro" id="IPR030476">
    <property type="entry name" value="Pentaxin_CS"/>
</dbReference>
<accession>A0ABD2NWL1</accession>
<comment type="caution">
    <text evidence="9">The sequence shown here is derived from an EMBL/GenBank/DDBJ whole genome shotgun (WGS) entry which is preliminary data.</text>
</comment>
<evidence type="ECO:0000313" key="10">
    <source>
        <dbReference type="Proteomes" id="UP001516400"/>
    </source>
</evidence>
<keyword evidence="4" id="KW-1015">Disulfide bond</keyword>
<name>A0ABD2NWL1_9CUCU</name>
<dbReference type="InterPro" id="IPR013320">
    <property type="entry name" value="ConA-like_dom_sf"/>
</dbReference>
<organism evidence="9 10">
    <name type="scientific">Cryptolaemus montrouzieri</name>
    <dbReference type="NCBI Taxonomy" id="559131"/>
    <lineage>
        <taxon>Eukaryota</taxon>
        <taxon>Metazoa</taxon>
        <taxon>Ecdysozoa</taxon>
        <taxon>Arthropoda</taxon>
        <taxon>Hexapoda</taxon>
        <taxon>Insecta</taxon>
        <taxon>Pterygota</taxon>
        <taxon>Neoptera</taxon>
        <taxon>Endopterygota</taxon>
        <taxon>Coleoptera</taxon>
        <taxon>Polyphaga</taxon>
        <taxon>Cucujiformia</taxon>
        <taxon>Coccinelloidea</taxon>
        <taxon>Coccinellidae</taxon>
        <taxon>Scymninae</taxon>
        <taxon>Scymnini</taxon>
        <taxon>Cryptolaemus</taxon>
    </lineage>
</organism>
<feature type="domain" description="Pentraxin (PTX)" evidence="8">
    <location>
        <begin position="38"/>
        <end position="224"/>
    </location>
</feature>
<dbReference type="EMBL" id="JABFTP020000144">
    <property type="protein sequence ID" value="KAL3282962.1"/>
    <property type="molecule type" value="Genomic_DNA"/>
</dbReference>
<sequence length="346" mass="39860">MELTYSYVIRWIFIVICVQLRATSLTYADDGIERGVSLSKLITKVQLTQKGYIQFLRYTENVPFLTEYTFCIWMKSYNLTYSHPILSYSKHEEERLIRVWISPHGKAINLEIHGIPVFRIPTKFKEHQWYHICQSWSSETGSWEVFVNKMKFHGHVPKLSGIGIKEGGDIVIGQEYTDFDKGLDDGIEGDIFGFNFVLSSTSSRLPKTIYKPSMKHYVSPTRIIRVPKFESGFIPMKNKNNRRLPRIIVDESNSSPKTKLIKKRENKSYGRGGHHSSSSFRHHPPRARRMRSVMHKSLGMKLVELSRNCALGKGAPLHGEKVLISWIKTTVRVFGGAIVKHVKPFC</sequence>
<dbReference type="InterPro" id="IPR001759">
    <property type="entry name" value="PTX_dom"/>
</dbReference>
<evidence type="ECO:0000313" key="9">
    <source>
        <dbReference type="EMBL" id="KAL3282962.1"/>
    </source>
</evidence>